<keyword evidence="8 9" id="KW-0472">Membrane</keyword>
<feature type="transmembrane region" description="Helical" evidence="9">
    <location>
        <begin position="535"/>
        <end position="558"/>
    </location>
</feature>
<evidence type="ECO:0000256" key="2">
    <source>
        <dbReference type="ARBA" id="ARBA00022475"/>
    </source>
</evidence>
<feature type="transmembrane region" description="Helical" evidence="9">
    <location>
        <begin position="495"/>
        <end position="515"/>
    </location>
</feature>
<feature type="transmembrane region" description="Helical" evidence="9">
    <location>
        <begin position="6"/>
        <end position="23"/>
    </location>
</feature>
<dbReference type="NCBIfam" id="TIGR00680">
    <property type="entry name" value="kdpA"/>
    <property type="match status" value="1"/>
</dbReference>
<gene>
    <name evidence="9" type="primary">kdpA</name>
    <name evidence="10" type="ORF">SAMN04488522_101603</name>
</gene>
<dbReference type="PIRSF" id="PIRSF001294">
    <property type="entry name" value="K_ATPaseA"/>
    <property type="match status" value="1"/>
</dbReference>
<feature type="transmembrane region" description="Helical" evidence="9">
    <location>
        <begin position="64"/>
        <end position="91"/>
    </location>
</feature>
<reference evidence="11" key="1">
    <citation type="submission" date="2016-11" db="EMBL/GenBank/DDBJ databases">
        <authorList>
            <person name="Varghese N."/>
            <person name="Submissions S."/>
        </authorList>
    </citation>
    <scope>NUCLEOTIDE SEQUENCE [LARGE SCALE GENOMIC DNA]</scope>
    <source>
        <strain evidence="11">DSM 16990</strain>
    </source>
</reference>
<evidence type="ECO:0000256" key="9">
    <source>
        <dbReference type="HAMAP-Rule" id="MF_00275"/>
    </source>
</evidence>
<dbReference type="OrthoDB" id="781345at2"/>
<dbReference type="Proteomes" id="UP000184287">
    <property type="component" value="Unassembled WGS sequence"/>
</dbReference>
<keyword evidence="1 9" id="KW-0813">Transport</keyword>
<evidence type="ECO:0000256" key="6">
    <source>
        <dbReference type="ARBA" id="ARBA00022989"/>
    </source>
</evidence>
<evidence type="ECO:0000256" key="4">
    <source>
        <dbReference type="ARBA" id="ARBA00022692"/>
    </source>
</evidence>
<feature type="transmembrane region" description="Helical" evidence="9">
    <location>
        <begin position="178"/>
        <end position="195"/>
    </location>
</feature>
<dbReference type="PANTHER" id="PTHR30607:SF2">
    <property type="entry name" value="POTASSIUM-TRANSPORTING ATPASE POTASSIUM-BINDING SUBUNIT"/>
    <property type="match status" value="1"/>
</dbReference>
<dbReference type="AlphaFoldDB" id="A0A1M4UL31"/>
<feature type="transmembrane region" description="Helical" evidence="9">
    <location>
        <begin position="373"/>
        <end position="396"/>
    </location>
</feature>
<comment type="subcellular location">
    <subcellularLocation>
        <location evidence="9">Cell membrane</location>
        <topology evidence="9">Multi-pass membrane protein</topology>
    </subcellularLocation>
</comment>
<evidence type="ECO:0000256" key="7">
    <source>
        <dbReference type="ARBA" id="ARBA00023065"/>
    </source>
</evidence>
<evidence type="ECO:0000313" key="10">
    <source>
        <dbReference type="EMBL" id="SHE57365.1"/>
    </source>
</evidence>
<dbReference type="RefSeq" id="WP_073227199.1">
    <property type="nucleotide sequence ID" value="NZ_FQUQ01000001.1"/>
</dbReference>
<dbReference type="PANTHER" id="PTHR30607">
    <property type="entry name" value="POTASSIUM-TRANSPORTING ATPASE A CHAIN"/>
    <property type="match status" value="1"/>
</dbReference>
<dbReference type="GO" id="GO:0030955">
    <property type="term" value="F:potassium ion binding"/>
    <property type="evidence" value="ECO:0007669"/>
    <property type="project" value="UniProtKB-UniRule"/>
</dbReference>
<dbReference type="HAMAP" id="MF_00275">
    <property type="entry name" value="KdpA"/>
    <property type="match status" value="1"/>
</dbReference>
<dbReference type="GO" id="GO:0005886">
    <property type="term" value="C:plasma membrane"/>
    <property type="evidence" value="ECO:0007669"/>
    <property type="project" value="UniProtKB-SubCell"/>
</dbReference>
<dbReference type="STRING" id="288992.SAMN04488522_101603"/>
<comment type="subunit">
    <text evidence="9">The system is composed of three essential subunits: KdpA, KdpB and KdpC.</text>
</comment>
<keyword evidence="2 9" id="KW-1003">Cell membrane</keyword>
<keyword evidence="7 9" id="KW-0406">Ion transport</keyword>
<evidence type="ECO:0000256" key="3">
    <source>
        <dbReference type="ARBA" id="ARBA00022538"/>
    </source>
</evidence>
<comment type="similarity">
    <text evidence="9">Belongs to the KdpA family.</text>
</comment>
<evidence type="ECO:0000313" key="11">
    <source>
        <dbReference type="Proteomes" id="UP000184287"/>
    </source>
</evidence>
<feature type="transmembrane region" description="Helical" evidence="9">
    <location>
        <begin position="255"/>
        <end position="275"/>
    </location>
</feature>
<feature type="transmembrane region" description="Helical" evidence="9">
    <location>
        <begin position="417"/>
        <end position="441"/>
    </location>
</feature>
<evidence type="ECO:0000256" key="1">
    <source>
        <dbReference type="ARBA" id="ARBA00022448"/>
    </source>
</evidence>
<comment type="function">
    <text evidence="9">Part of the high-affinity ATP-driven potassium transport (or Kdp) system, which catalyzes the hydrolysis of ATP coupled with the electrogenic transport of potassium into the cytoplasm. This subunit binds the extracellular potassium ions and delivers the ions to the membrane domain of KdpB through an intramembrane tunnel.</text>
</comment>
<dbReference type="InterPro" id="IPR004623">
    <property type="entry name" value="KdpA"/>
</dbReference>
<keyword evidence="3 9" id="KW-0633">Potassium transport</keyword>
<name>A0A1M4UL31_9SPHI</name>
<dbReference type="Pfam" id="PF03814">
    <property type="entry name" value="KdpA"/>
    <property type="match status" value="1"/>
</dbReference>
<dbReference type="EMBL" id="FQUQ01000001">
    <property type="protein sequence ID" value="SHE57365.1"/>
    <property type="molecule type" value="Genomic_DNA"/>
</dbReference>
<feature type="transmembrane region" description="Helical" evidence="9">
    <location>
        <begin position="132"/>
        <end position="157"/>
    </location>
</feature>
<dbReference type="GO" id="GO:0008556">
    <property type="term" value="F:P-type potassium transmembrane transporter activity"/>
    <property type="evidence" value="ECO:0007669"/>
    <property type="project" value="InterPro"/>
</dbReference>
<keyword evidence="6 9" id="KW-1133">Transmembrane helix</keyword>
<keyword evidence="5 9" id="KW-0630">Potassium</keyword>
<organism evidence="10 11">
    <name type="scientific">Pedobacter caeni</name>
    <dbReference type="NCBI Taxonomy" id="288992"/>
    <lineage>
        <taxon>Bacteria</taxon>
        <taxon>Pseudomonadati</taxon>
        <taxon>Bacteroidota</taxon>
        <taxon>Sphingobacteriia</taxon>
        <taxon>Sphingobacteriales</taxon>
        <taxon>Sphingobacteriaceae</taxon>
        <taxon>Pedobacter</taxon>
    </lineage>
</organism>
<accession>A0A1M4UL31</accession>
<keyword evidence="11" id="KW-1185">Reference proteome</keyword>
<keyword evidence="4 9" id="KW-0812">Transmembrane</keyword>
<evidence type="ECO:0000256" key="5">
    <source>
        <dbReference type="ARBA" id="ARBA00022958"/>
    </source>
</evidence>
<evidence type="ECO:0000256" key="8">
    <source>
        <dbReference type="ARBA" id="ARBA00023136"/>
    </source>
</evidence>
<proteinExistence type="inferred from homology"/>
<feature type="transmembrane region" description="Helical" evidence="9">
    <location>
        <begin position="282"/>
        <end position="301"/>
    </location>
</feature>
<sequence length="568" mass="62205">MIIDIIGSLILFSVVILLAWPLGKYMNKVYQHDFSRPGLLTKIELKIFRLIKVDSSVHMNIRQYLICFALLNTVWLLYGFTVLLTQGWFFLNPAGNPSMEWTLALHSVVSFITSTNQQHYSGETGSTYFSQIAVFTLLQFLSAAASLSVGVAIIRCLRKTSQGPGNFYVDFLRSCTRILLPLSLIAATFFMFRGMPMTFSRPDTVVSLQGDSTVVATGLVAAMIPIKELGSNGGGYFGTNNAHPFENPDSISYSIHYIIVLLLPMAFIFFIGYFLENRKFSNMIFGVMTLGLVLITIPIIWQEVNGNPMISKMGIDNSPGNMEGKEIRFGSYYTSFYSGENAVVPAGTITSMLDSYMPLSAIPMLTGMQVDGFFGGLGTGLINIFYYLIVAVFLGCQMIGRTPVLLGWKIGVVEMQVATGVAVLQIMIPLVLTAIACFVINETPGGNQTLGWLSNTGAHGFSTIFYEYVSATAGNGSGFESLGDNTAFWNLSTSIAMLSGRFVPIIGVLIIAAMISKRKYTESSAGVLKTETVTFGLFLFMVIILLNALSTLPVFALGPLQEYFRMNP</sequence>
<protein>
    <recommendedName>
        <fullName evidence="9">Potassium-transporting ATPase potassium-binding subunit</fullName>
    </recommendedName>
    <alternativeName>
        <fullName evidence="9">ATP phosphohydrolase [potassium-transporting] A chain</fullName>
    </alternativeName>
    <alternativeName>
        <fullName evidence="9">Potassium-binding and translocating subunit A</fullName>
    </alternativeName>
    <alternativeName>
        <fullName evidence="9">Potassium-translocating ATPase A chain</fullName>
    </alternativeName>
</protein>